<evidence type="ECO:0000313" key="4">
    <source>
        <dbReference type="EMBL" id="EIW86247.1"/>
    </source>
</evidence>
<dbReference type="PANTHER" id="PTHR13275">
    <property type="entry name" value="YL-1 PROTEIN TRANSCRIPTION FACTOR-LIKE 1"/>
    <property type="match status" value="1"/>
</dbReference>
<dbReference type="Pfam" id="PF05764">
    <property type="entry name" value="YL1"/>
    <property type="match status" value="1"/>
</dbReference>
<feature type="compositionally biased region" description="Basic and acidic residues" evidence="2">
    <location>
        <begin position="158"/>
        <end position="167"/>
    </location>
</feature>
<feature type="domain" description="Vps72/YL1 C-terminal" evidence="3">
    <location>
        <begin position="450"/>
        <end position="479"/>
    </location>
</feature>
<dbReference type="GO" id="GO:0005634">
    <property type="term" value="C:nucleus"/>
    <property type="evidence" value="ECO:0007669"/>
    <property type="project" value="TreeGrafter"/>
</dbReference>
<dbReference type="GeneID" id="19204476"/>
<feature type="compositionally biased region" description="Acidic residues" evidence="2">
    <location>
        <begin position="47"/>
        <end position="71"/>
    </location>
</feature>
<dbReference type="SMART" id="SM00993">
    <property type="entry name" value="YL1_C"/>
    <property type="match status" value="1"/>
</dbReference>
<comment type="caution">
    <text evidence="4">The sequence shown here is derived from an EMBL/GenBank/DDBJ whole genome shotgun (WGS) entry which is preliminary data.</text>
</comment>
<dbReference type="OrthoDB" id="78296at2759"/>
<keyword evidence="5" id="KW-1185">Reference proteome</keyword>
<dbReference type="InterPro" id="IPR013272">
    <property type="entry name" value="Vps72/YL1_C"/>
</dbReference>
<dbReference type="EMBL" id="JH711573">
    <property type="protein sequence ID" value="EIW86247.1"/>
    <property type="molecule type" value="Genomic_DNA"/>
</dbReference>
<feature type="region of interest" description="Disordered" evidence="2">
    <location>
        <begin position="232"/>
        <end position="388"/>
    </location>
</feature>
<dbReference type="OMA" id="GNIKEHR"/>
<protein>
    <recommendedName>
        <fullName evidence="3">Vps72/YL1 C-terminal domain-containing protein</fullName>
    </recommendedName>
</protein>
<reference evidence="5" key="1">
    <citation type="journal article" date="2012" name="Science">
        <title>The Paleozoic origin of enzymatic lignin decomposition reconstructed from 31 fungal genomes.</title>
        <authorList>
            <person name="Floudas D."/>
            <person name="Binder M."/>
            <person name="Riley R."/>
            <person name="Barry K."/>
            <person name="Blanchette R.A."/>
            <person name="Henrissat B."/>
            <person name="Martinez A.T."/>
            <person name="Otillar R."/>
            <person name="Spatafora J.W."/>
            <person name="Yadav J.S."/>
            <person name="Aerts A."/>
            <person name="Benoit I."/>
            <person name="Boyd A."/>
            <person name="Carlson A."/>
            <person name="Copeland A."/>
            <person name="Coutinho P.M."/>
            <person name="de Vries R.P."/>
            <person name="Ferreira P."/>
            <person name="Findley K."/>
            <person name="Foster B."/>
            <person name="Gaskell J."/>
            <person name="Glotzer D."/>
            <person name="Gorecki P."/>
            <person name="Heitman J."/>
            <person name="Hesse C."/>
            <person name="Hori C."/>
            <person name="Igarashi K."/>
            <person name="Jurgens J.A."/>
            <person name="Kallen N."/>
            <person name="Kersten P."/>
            <person name="Kohler A."/>
            <person name="Kuees U."/>
            <person name="Kumar T.K.A."/>
            <person name="Kuo A."/>
            <person name="LaButti K."/>
            <person name="Larrondo L.F."/>
            <person name="Lindquist E."/>
            <person name="Ling A."/>
            <person name="Lombard V."/>
            <person name="Lucas S."/>
            <person name="Lundell T."/>
            <person name="Martin R."/>
            <person name="McLaughlin D.J."/>
            <person name="Morgenstern I."/>
            <person name="Morin E."/>
            <person name="Murat C."/>
            <person name="Nagy L.G."/>
            <person name="Nolan M."/>
            <person name="Ohm R.A."/>
            <person name="Patyshakuliyeva A."/>
            <person name="Rokas A."/>
            <person name="Ruiz-Duenas F.J."/>
            <person name="Sabat G."/>
            <person name="Salamov A."/>
            <person name="Samejima M."/>
            <person name="Schmutz J."/>
            <person name="Slot J.C."/>
            <person name="St John F."/>
            <person name="Stenlid J."/>
            <person name="Sun H."/>
            <person name="Sun S."/>
            <person name="Syed K."/>
            <person name="Tsang A."/>
            <person name="Wiebenga A."/>
            <person name="Young D."/>
            <person name="Pisabarro A."/>
            <person name="Eastwood D.C."/>
            <person name="Martin F."/>
            <person name="Cullen D."/>
            <person name="Grigoriev I.V."/>
            <person name="Hibbett D.S."/>
        </authorList>
    </citation>
    <scope>NUCLEOTIDE SEQUENCE [LARGE SCALE GENOMIC DNA]</scope>
    <source>
        <strain evidence="5">RWD-64-598 SS2</strain>
    </source>
</reference>
<gene>
    <name evidence="4" type="ORF">CONPUDRAFT_161045</name>
</gene>
<feature type="compositionally biased region" description="Polar residues" evidence="2">
    <location>
        <begin position="254"/>
        <end position="263"/>
    </location>
</feature>
<feature type="compositionally biased region" description="Pro residues" evidence="2">
    <location>
        <begin position="240"/>
        <end position="249"/>
    </location>
</feature>
<dbReference type="InterPro" id="IPR046757">
    <property type="entry name" value="YL1_N"/>
</dbReference>
<feature type="region of interest" description="Disordered" evidence="2">
    <location>
        <begin position="47"/>
        <end position="175"/>
    </location>
</feature>
<organism evidence="4 5">
    <name type="scientific">Coniophora puteana (strain RWD-64-598)</name>
    <name type="common">Brown rot fungus</name>
    <dbReference type="NCBI Taxonomy" id="741705"/>
    <lineage>
        <taxon>Eukaryota</taxon>
        <taxon>Fungi</taxon>
        <taxon>Dikarya</taxon>
        <taxon>Basidiomycota</taxon>
        <taxon>Agaricomycotina</taxon>
        <taxon>Agaricomycetes</taxon>
        <taxon>Agaricomycetidae</taxon>
        <taxon>Boletales</taxon>
        <taxon>Coniophorineae</taxon>
        <taxon>Coniophoraceae</taxon>
        <taxon>Coniophora</taxon>
    </lineage>
</organism>
<evidence type="ECO:0000259" key="3">
    <source>
        <dbReference type="SMART" id="SM00993"/>
    </source>
</evidence>
<feature type="compositionally biased region" description="Low complexity" evidence="2">
    <location>
        <begin position="313"/>
        <end position="324"/>
    </location>
</feature>
<name>A0A5M3N4S0_CONPW</name>
<comment type="similarity">
    <text evidence="1">Belongs to the VPS72/YL1 family.</text>
</comment>
<dbReference type="Proteomes" id="UP000053558">
    <property type="component" value="Unassembled WGS sequence"/>
</dbReference>
<evidence type="ECO:0000256" key="1">
    <source>
        <dbReference type="ARBA" id="ARBA00006832"/>
    </source>
</evidence>
<accession>A0A5M3N4S0</accession>
<evidence type="ECO:0000313" key="5">
    <source>
        <dbReference type="Proteomes" id="UP000053558"/>
    </source>
</evidence>
<feature type="compositionally biased region" description="Polar residues" evidence="2">
    <location>
        <begin position="342"/>
        <end position="368"/>
    </location>
</feature>
<feature type="region of interest" description="Disordered" evidence="2">
    <location>
        <begin position="508"/>
        <end position="540"/>
    </location>
</feature>
<dbReference type="PANTHER" id="PTHR13275:SF4">
    <property type="entry name" value="VACUOLAR PROTEIN SORTING-ASSOCIATED PROTEIN 72 HOMOLOG"/>
    <property type="match status" value="1"/>
</dbReference>
<dbReference type="RefSeq" id="XP_007763131.1">
    <property type="nucleotide sequence ID" value="XM_007764941.1"/>
</dbReference>
<feature type="compositionally biased region" description="Polar residues" evidence="2">
    <location>
        <begin position="100"/>
        <end position="114"/>
    </location>
</feature>
<proteinExistence type="inferred from homology"/>
<dbReference type="Pfam" id="PF08265">
    <property type="entry name" value="YL1_C"/>
    <property type="match status" value="1"/>
</dbReference>
<dbReference type="AlphaFoldDB" id="A0A5M3N4S0"/>
<feature type="compositionally biased region" description="Basic and acidic residues" evidence="2">
    <location>
        <begin position="75"/>
        <end position="89"/>
    </location>
</feature>
<evidence type="ECO:0000256" key="2">
    <source>
        <dbReference type="SAM" id="MobiDB-lite"/>
    </source>
</evidence>
<feature type="compositionally biased region" description="Gly residues" evidence="2">
    <location>
        <begin position="515"/>
        <end position="532"/>
    </location>
</feature>
<sequence length="540" mass="58487">MDESDTLVARRPKRSTAGNRMEVALAELELEDVKEVEEDNDFVIARDEEDEFESDFESTDEEAAAQEDVEAGEQAAKEEERSARTRLEKATAAAHARQKVTFQPDTSVSSSKPTASKPKRRVSLGVTTNAETGETVEGAKRSSKRRYTVANTSATATRVRDAKEKKATVPKKAKIVSRMPTQDELIARALDTEEGNIVEHRDYLRLEEEKRAKARVVRPSISGPVLRWISKREETTVIEQPPPPPPPPAASGSAYGQQRQQWNFVCGPSAGSGTTPYTAGFQMYAPAVSPTSTTGAQRHHEARNHAATEPTHSSQLQGGASSSAYPSHPRSETNDAGIASAQPPQSQDGVDSASVSLYPSHSPSHQHISATSAHQPPQPPQSAHPVQPAPIERKEDVCKNYIIHELSQISSAKAPPWKDTMAAMFGDHVRWEDLRVFSSSKQRPTARPQQLCALTGLPAPYLDPRTGVPFANSAAYRTLGAVVGHEYVWSDALGCYVSRAREREGFEFEPARVQGGAGAGSGRSGVSGGGRGTGKRGREE</sequence>
<dbReference type="KEGG" id="cput:CONPUDRAFT_161045"/>